<dbReference type="SUPFAM" id="SSF53300">
    <property type="entry name" value="vWA-like"/>
    <property type="match status" value="1"/>
</dbReference>
<accession>A0A2Z5FTX2</accession>
<evidence type="ECO:0000259" key="3">
    <source>
        <dbReference type="Pfam" id="PF13519"/>
    </source>
</evidence>
<dbReference type="PANTHER" id="PTHR37464:SF1">
    <property type="entry name" value="BLL2463 PROTEIN"/>
    <property type="match status" value="1"/>
</dbReference>
<gene>
    <name evidence="4" type="ORF">ACPOL_0918</name>
</gene>
<dbReference type="KEGG" id="abas:ACPOL_0918"/>
<reference evidence="4 5" key="1">
    <citation type="journal article" date="2018" name="Front. Microbiol.">
        <title>Hydrolytic Capabilities as a Key to Environmental Success: Chitinolytic and Cellulolytic Acidobacteria From Acidic Sub-arctic Soils and Boreal Peatlands.</title>
        <authorList>
            <person name="Belova S.E."/>
            <person name="Ravin N.V."/>
            <person name="Pankratov T.A."/>
            <person name="Rakitin A.L."/>
            <person name="Ivanova A.A."/>
            <person name="Beletsky A.V."/>
            <person name="Mardanov A.V."/>
            <person name="Sinninghe Damste J.S."/>
            <person name="Dedysh S.N."/>
        </authorList>
    </citation>
    <scope>NUCLEOTIDE SEQUENCE [LARGE SCALE GENOMIC DNA]</scope>
    <source>
        <strain evidence="4 5">SBC82</strain>
    </source>
</reference>
<protein>
    <recommendedName>
        <fullName evidence="6">VWFA domain-containing protein</fullName>
    </recommendedName>
</protein>
<evidence type="ECO:0000259" key="2">
    <source>
        <dbReference type="Pfam" id="PF07584"/>
    </source>
</evidence>
<feature type="transmembrane region" description="Helical" evidence="1">
    <location>
        <begin position="56"/>
        <end position="78"/>
    </location>
</feature>
<feature type="transmembrane region" description="Helical" evidence="1">
    <location>
        <begin position="647"/>
        <end position="670"/>
    </location>
</feature>
<evidence type="ECO:0000313" key="4">
    <source>
        <dbReference type="EMBL" id="AXC10273.1"/>
    </source>
</evidence>
<dbReference type="Gene3D" id="3.40.50.410">
    <property type="entry name" value="von Willebrand factor, type A domain"/>
    <property type="match status" value="1"/>
</dbReference>
<keyword evidence="5" id="KW-1185">Reference proteome</keyword>
<dbReference type="InterPro" id="IPR011933">
    <property type="entry name" value="Double_TM_dom"/>
</dbReference>
<dbReference type="RefSeq" id="WP_114205940.1">
    <property type="nucleotide sequence ID" value="NZ_CP030840.1"/>
</dbReference>
<organism evidence="4 5">
    <name type="scientific">Acidisarcina polymorpha</name>
    <dbReference type="NCBI Taxonomy" id="2211140"/>
    <lineage>
        <taxon>Bacteria</taxon>
        <taxon>Pseudomonadati</taxon>
        <taxon>Acidobacteriota</taxon>
        <taxon>Terriglobia</taxon>
        <taxon>Terriglobales</taxon>
        <taxon>Acidobacteriaceae</taxon>
        <taxon>Acidisarcina</taxon>
    </lineage>
</organism>
<keyword evidence="1" id="KW-1133">Transmembrane helix</keyword>
<dbReference type="SUPFAM" id="SSF52317">
    <property type="entry name" value="Class I glutamine amidotransferase-like"/>
    <property type="match status" value="1"/>
</dbReference>
<dbReference type="PANTHER" id="PTHR37464">
    <property type="entry name" value="BLL2463 PROTEIN"/>
    <property type="match status" value="1"/>
</dbReference>
<dbReference type="EMBL" id="CP030840">
    <property type="protein sequence ID" value="AXC10273.1"/>
    <property type="molecule type" value="Genomic_DNA"/>
</dbReference>
<dbReference type="InterPro" id="IPR002035">
    <property type="entry name" value="VWF_A"/>
</dbReference>
<evidence type="ECO:0008006" key="6">
    <source>
        <dbReference type="Google" id="ProtNLM"/>
    </source>
</evidence>
<feature type="domain" description="Aerotolerance regulator N-terminal" evidence="2">
    <location>
        <begin position="1"/>
        <end position="76"/>
    </location>
</feature>
<name>A0A2Z5FTX2_9BACT</name>
<feature type="domain" description="VWFA" evidence="3">
    <location>
        <begin position="90"/>
        <end position="190"/>
    </location>
</feature>
<dbReference type="Pfam" id="PF07584">
    <property type="entry name" value="BatA"/>
    <property type="match status" value="1"/>
</dbReference>
<dbReference type="Pfam" id="PF13519">
    <property type="entry name" value="VWA_2"/>
    <property type="match status" value="1"/>
</dbReference>
<dbReference type="OrthoDB" id="9773014at2"/>
<evidence type="ECO:0000256" key="1">
    <source>
        <dbReference type="SAM" id="Phobius"/>
    </source>
</evidence>
<dbReference type="InterPro" id="IPR036465">
    <property type="entry name" value="vWFA_dom_sf"/>
</dbReference>
<proteinExistence type="predicted"/>
<dbReference type="InterPro" id="IPR024163">
    <property type="entry name" value="Aerotolerance_reg_N"/>
</dbReference>
<keyword evidence="1" id="KW-0812">Transmembrane</keyword>
<dbReference type="InterPro" id="IPR029062">
    <property type="entry name" value="Class_I_gatase-like"/>
</dbReference>
<dbReference type="Proteomes" id="UP000253606">
    <property type="component" value="Chromosome"/>
</dbReference>
<keyword evidence="1" id="KW-0472">Membrane</keyword>
<dbReference type="Gene3D" id="3.40.50.880">
    <property type="match status" value="1"/>
</dbReference>
<feature type="transmembrane region" description="Helical" evidence="1">
    <location>
        <begin position="6"/>
        <end position="24"/>
    </location>
</feature>
<dbReference type="AlphaFoldDB" id="A0A2Z5FTX2"/>
<dbReference type="NCBIfam" id="TIGR02226">
    <property type="entry name" value="two_anch"/>
    <property type="match status" value="1"/>
</dbReference>
<evidence type="ECO:0000313" key="5">
    <source>
        <dbReference type="Proteomes" id="UP000253606"/>
    </source>
</evidence>
<sequence length="677" mass="72458">MGFLSPWFLGGLAALSVPVFVHLLRRHVSVPRPVASLLFFERGTQSSTRYRKLRHLLLFALRFAVVLLIVLAFANPFVRRSAADAPGRLLLIVLDNSFSMRAGTRFADAKREALSTLAAKPHSQRAQVMALGDGLAVLTQPITDSVQLRSALESIQPGDSHANFGELGQAIRALAETERRPIDLHLFSDMQRTAMPANFADMVLPPSATLLLHPAAKGAAPPNWTIESVEAPAELADPKDPTRSRVRAVVAGFGAPAASKTISLVINGKVVATKKVDVPANGRASVDFAPLSAEYGFNRCEVRVEAGDAFPADDSSVFVVRRSDPERVLFVHASGDTRSPLYFGAALGAAAQGSYILQSVSAEQTTNLDPSRFAFVVLSDTSSLPSIFEHTLEQYVSKGGNALIALGTGVSRHGQIPLWGGNVNGVHDYAGGNAATVASVDFTYPALEQVAPGRANGGWAETKVFYASAVNEGAARVAARLSDGTPFLLDRQLGEGHLLLLTSGLENLTNDLPIHPVFVTLVDHLANYLSGSERLSGSRQVDSFVQLRGAAVPVGEVASVEVVDPDGRRPLSLSEARTVQSFQLRRAGFYQMRFANGRDAVIGVNPDRQESDLSPIPEDVQQLWSGSPGVESGSLPATQAKYRPVSLWWYVMLLALAAALAEMALASGYMGTQREEL</sequence>